<dbReference type="Gene3D" id="3.40.720.10">
    <property type="entry name" value="Alkaline Phosphatase, subunit A"/>
    <property type="match status" value="1"/>
</dbReference>
<gene>
    <name evidence="9" type="ORF">FYJ65_05585</name>
</gene>
<evidence type="ECO:0000256" key="7">
    <source>
        <dbReference type="SAM" id="Phobius"/>
    </source>
</evidence>
<dbReference type="InterPro" id="IPR050448">
    <property type="entry name" value="OpgB/LTA_synthase_biosynth"/>
</dbReference>
<keyword evidence="10" id="KW-1185">Reference proteome</keyword>
<keyword evidence="4 7" id="KW-0812">Transmembrane</keyword>
<keyword evidence="9" id="KW-0378">Hydrolase</keyword>
<dbReference type="RefSeq" id="WP_154554373.1">
    <property type="nucleotide sequence ID" value="NZ_VUNA01000009.1"/>
</dbReference>
<keyword evidence="3" id="KW-1003">Cell membrane</keyword>
<name>A0A6N7X5K6_9FIRM</name>
<feature type="transmembrane region" description="Helical" evidence="7">
    <location>
        <begin position="56"/>
        <end position="75"/>
    </location>
</feature>
<reference evidence="9 10" key="1">
    <citation type="submission" date="2019-08" db="EMBL/GenBank/DDBJ databases">
        <title>In-depth cultivation of the pig gut microbiome towards novel bacterial diversity and tailored functional studies.</title>
        <authorList>
            <person name="Wylensek D."/>
            <person name="Hitch T.C.A."/>
            <person name="Clavel T."/>
        </authorList>
    </citation>
    <scope>NUCLEOTIDE SEQUENCE [LARGE SCALE GENOMIC DNA]</scope>
    <source>
        <strain evidence="9 10">WCA-MUC-591-APC-4B</strain>
    </source>
</reference>
<keyword evidence="5 7" id="KW-1133">Transmembrane helix</keyword>
<sequence length="706" mass="80473">MIKKKLFKKNRKEKKNPGKILSKLISVKEKIQKKFREKFPKKKPRFHDANLHEKRYILRLAAMSFLMYLYIETFARATDGIFNGVMMLWKQPVVFLYNWLIIFATLTLTLLFRKRGFVTLLIMIVWGTLGTVNGCILIKRMTPFTLYDLQNLGDGLTLLTTYYSKLQIVLGAAALIIGGAIIVLYYISSYRWDNVNYKRSFAVVLISVAAAMGSTVGLIRLGTLSTFFGNLNYAYTDYGFPYCFINTSINKGISKPADYSKSSIQKILKKTKNGTDTTPTKKETDNTKPNIIVLQMESFAYAQDFHNIKVSNDPTPNFTKLMKDYTSGWFEVPACGAGTANTEFEVLTGISAKFFGPGEYPYKGKLREKTLESMAYVLKNSGYSTYAMHDHRALFYNRNEVYANLGFDSFTSAEYMNNIELTPTGWAQDKTMTGDIMDILTNTKNPSFMHIISVQGHGSYPTEQVFKDPYTTVTADNEETKWKYEYYVNETHQMDTFIGDLLSKIRKSGEPTIVLIYGDHIPALDVKSADYADGNLYQTRYVIWDNIGLSENDRKLYSYQAGAQLLKDAGLSHRGVIFDYQQSNSQKSSSYLSDQKTLAYDMLYGKDYVFGGKNPYKQTKMRMGYKDIEIDKIVKIGDDYYIKGKNFTERSKISMDGETLSTIYLSSTLLGLQEKIDPEDVDKLEVSQTDKKDDTILSTITSQEEL</sequence>
<comment type="caution">
    <text evidence="9">The sequence shown here is derived from an EMBL/GenBank/DDBJ whole genome shotgun (WGS) entry which is preliminary data.</text>
</comment>
<evidence type="ECO:0000256" key="6">
    <source>
        <dbReference type="ARBA" id="ARBA00023136"/>
    </source>
</evidence>
<feature type="transmembrane region" description="Helical" evidence="7">
    <location>
        <begin position="200"/>
        <end position="221"/>
    </location>
</feature>
<feature type="transmembrane region" description="Helical" evidence="7">
    <location>
        <begin position="119"/>
        <end position="139"/>
    </location>
</feature>
<proteinExistence type="predicted"/>
<comment type="pathway">
    <text evidence="2">Cell wall biogenesis; lipoteichoic acid biosynthesis.</text>
</comment>
<dbReference type="Proteomes" id="UP000469424">
    <property type="component" value="Unassembled WGS sequence"/>
</dbReference>
<feature type="transmembrane region" description="Helical" evidence="7">
    <location>
        <begin position="95"/>
        <end position="112"/>
    </location>
</feature>
<evidence type="ECO:0000259" key="8">
    <source>
        <dbReference type="Pfam" id="PF00884"/>
    </source>
</evidence>
<dbReference type="Pfam" id="PF00884">
    <property type="entry name" value="Sulfatase"/>
    <property type="match status" value="1"/>
</dbReference>
<dbReference type="GO" id="GO:0005886">
    <property type="term" value="C:plasma membrane"/>
    <property type="evidence" value="ECO:0007669"/>
    <property type="project" value="UniProtKB-SubCell"/>
</dbReference>
<keyword evidence="6 7" id="KW-0472">Membrane</keyword>
<feature type="transmembrane region" description="Helical" evidence="7">
    <location>
        <begin position="166"/>
        <end position="188"/>
    </location>
</feature>
<evidence type="ECO:0000256" key="2">
    <source>
        <dbReference type="ARBA" id="ARBA00004936"/>
    </source>
</evidence>
<organism evidence="9 10">
    <name type="scientific">Mogibacterium kristiansenii</name>
    <dbReference type="NCBI Taxonomy" id="2606708"/>
    <lineage>
        <taxon>Bacteria</taxon>
        <taxon>Bacillati</taxon>
        <taxon>Bacillota</taxon>
        <taxon>Clostridia</taxon>
        <taxon>Peptostreptococcales</taxon>
        <taxon>Anaerovoracaceae</taxon>
        <taxon>Mogibacterium</taxon>
    </lineage>
</organism>
<evidence type="ECO:0000256" key="4">
    <source>
        <dbReference type="ARBA" id="ARBA00022692"/>
    </source>
</evidence>
<feature type="domain" description="Sulfatase N-terminal" evidence="8">
    <location>
        <begin position="289"/>
        <end position="558"/>
    </location>
</feature>
<dbReference type="InterPro" id="IPR017850">
    <property type="entry name" value="Alkaline_phosphatase_core_sf"/>
</dbReference>
<dbReference type="PANTHER" id="PTHR47371:SF3">
    <property type="entry name" value="PHOSPHOGLYCEROL TRANSFERASE I"/>
    <property type="match status" value="1"/>
</dbReference>
<dbReference type="CDD" id="cd16015">
    <property type="entry name" value="LTA_synthase"/>
    <property type="match status" value="1"/>
</dbReference>
<evidence type="ECO:0000256" key="3">
    <source>
        <dbReference type="ARBA" id="ARBA00022475"/>
    </source>
</evidence>
<dbReference type="GO" id="GO:0016740">
    <property type="term" value="F:transferase activity"/>
    <property type="evidence" value="ECO:0007669"/>
    <property type="project" value="UniProtKB-KW"/>
</dbReference>
<evidence type="ECO:0000256" key="5">
    <source>
        <dbReference type="ARBA" id="ARBA00022989"/>
    </source>
</evidence>
<accession>A0A6N7X5K6</accession>
<evidence type="ECO:0000313" key="9">
    <source>
        <dbReference type="EMBL" id="MST70810.1"/>
    </source>
</evidence>
<dbReference type="SUPFAM" id="SSF53649">
    <property type="entry name" value="Alkaline phosphatase-like"/>
    <property type="match status" value="1"/>
</dbReference>
<dbReference type="GO" id="GO:0016787">
    <property type="term" value="F:hydrolase activity"/>
    <property type="evidence" value="ECO:0007669"/>
    <property type="project" value="UniProtKB-KW"/>
</dbReference>
<evidence type="ECO:0000313" key="10">
    <source>
        <dbReference type="Proteomes" id="UP000469424"/>
    </source>
</evidence>
<evidence type="ECO:0000256" key="1">
    <source>
        <dbReference type="ARBA" id="ARBA00004651"/>
    </source>
</evidence>
<protein>
    <submittedName>
        <fullName evidence="9">Sulfatase-like hydrolase/transferase</fullName>
    </submittedName>
</protein>
<dbReference type="EMBL" id="VUNA01000009">
    <property type="protein sequence ID" value="MST70810.1"/>
    <property type="molecule type" value="Genomic_DNA"/>
</dbReference>
<dbReference type="InterPro" id="IPR000917">
    <property type="entry name" value="Sulfatase_N"/>
</dbReference>
<dbReference type="AlphaFoldDB" id="A0A6N7X5K6"/>
<keyword evidence="9" id="KW-0808">Transferase</keyword>
<comment type="subcellular location">
    <subcellularLocation>
        <location evidence="1">Cell membrane</location>
        <topology evidence="1">Multi-pass membrane protein</topology>
    </subcellularLocation>
</comment>
<dbReference type="PANTHER" id="PTHR47371">
    <property type="entry name" value="LIPOTEICHOIC ACID SYNTHASE"/>
    <property type="match status" value="1"/>
</dbReference>